<feature type="domain" description="FAS1" evidence="1">
    <location>
        <begin position="33"/>
        <end position="170"/>
    </location>
</feature>
<dbReference type="PANTHER" id="PTHR10900">
    <property type="entry name" value="PERIOSTIN-RELATED"/>
    <property type="match status" value="1"/>
</dbReference>
<comment type="caution">
    <text evidence="2">The sequence shown here is derived from an EMBL/GenBank/DDBJ whole genome shotgun (WGS) entry which is preliminary data.</text>
</comment>
<accession>A0A917ISY5</accession>
<dbReference type="PROSITE" id="PS50213">
    <property type="entry name" value="FAS1"/>
    <property type="match status" value="2"/>
</dbReference>
<reference evidence="2" key="1">
    <citation type="journal article" date="2014" name="Int. J. Syst. Evol. Microbiol.">
        <title>Complete genome sequence of Corynebacterium casei LMG S-19264T (=DSM 44701T), isolated from a smear-ripened cheese.</title>
        <authorList>
            <consortium name="US DOE Joint Genome Institute (JGI-PGF)"/>
            <person name="Walter F."/>
            <person name="Albersmeier A."/>
            <person name="Kalinowski J."/>
            <person name="Ruckert C."/>
        </authorList>
    </citation>
    <scope>NUCLEOTIDE SEQUENCE</scope>
    <source>
        <strain evidence="2">CGMCC 1.15290</strain>
    </source>
</reference>
<dbReference type="Pfam" id="PF02469">
    <property type="entry name" value="Fasciclin"/>
    <property type="match status" value="2"/>
</dbReference>
<dbReference type="Gene3D" id="2.30.180.10">
    <property type="entry name" value="FAS1 domain"/>
    <property type="match status" value="2"/>
</dbReference>
<proteinExistence type="predicted"/>
<gene>
    <name evidence="2" type="ORF">GCM10011379_10860</name>
</gene>
<dbReference type="AlphaFoldDB" id="A0A917ISY5"/>
<dbReference type="EMBL" id="BMIB01000001">
    <property type="protein sequence ID" value="GGH61662.1"/>
    <property type="molecule type" value="Genomic_DNA"/>
</dbReference>
<feature type="domain" description="FAS1" evidence="1">
    <location>
        <begin position="174"/>
        <end position="324"/>
    </location>
</feature>
<dbReference type="InterPro" id="IPR000782">
    <property type="entry name" value="FAS1_domain"/>
</dbReference>
<dbReference type="SMART" id="SM00554">
    <property type="entry name" value="FAS1"/>
    <property type="match status" value="2"/>
</dbReference>
<evidence type="ECO:0000259" key="1">
    <source>
        <dbReference type="PROSITE" id="PS50213"/>
    </source>
</evidence>
<protein>
    <recommendedName>
        <fullName evidence="1">FAS1 domain-containing protein</fullName>
    </recommendedName>
</protein>
<evidence type="ECO:0000313" key="3">
    <source>
        <dbReference type="Proteomes" id="UP000627292"/>
    </source>
</evidence>
<sequence>MAMKLTTILLVVLAGITAGCQREDFSYQEKDRMFQMMDMLRADTSLSLTVEALDKAQLSGTLNTYGPFTFFAPDNQAFRNYLRNVGKAAIADFTSEEITTLMIYHILGARVRSADFVPGPQTVSTGRGDYIALDISKGTKTEALANGKARLYETDIEYSNGVVHKMDAVLDPPVLTIGAFLQQNPQYSILVAGLQRAGLMDTLMALNNAQGERIRLTLFAETNEVLNAAGITSFDAMPLGELTELMRYHIMPGSSFTSQYAGLTAAVPAIGVAERWDNTLTTLSPNSHIYYDMASQKPVNGTIDFRGSDILMKNGVLHNVDKHMVFSSAVPRTQITHVFSETLNYAYGVNGISPTAQPIISTAAGRFRYFAEASHSRAGAMVLFFEADSKDDSLVSIVRNVRKGKYKIAINYKNGNRGDLQLMYGQDKIGPVKNYGAGTTFYQNMELGTYEFATSGDKRFKWVSQASKLAAVVMDVMVLTPVD</sequence>
<dbReference type="InterPro" id="IPR036378">
    <property type="entry name" value="FAS1_dom_sf"/>
</dbReference>
<dbReference type="Proteomes" id="UP000627292">
    <property type="component" value="Unassembled WGS sequence"/>
</dbReference>
<dbReference type="PROSITE" id="PS51257">
    <property type="entry name" value="PROKAR_LIPOPROTEIN"/>
    <property type="match status" value="1"/>
</dbReference>
<keyword evidence="3" id="KW-1185">Reference proteome</keyword>
<evidence type="ECO:0000313" key="2">
    <source>
        <dbReference type="EMBL" id="GGH61662.1"/>
    </source>
</evidence>
<reference evidence="2" key="2">
    <citation type="submission" date="2020-09" db="EMBL/GenBank/DDBJ databases">
        <authorList>
            <person name="Sun Q."/>
            <person name="Zhou Y."/>
        </authorList>
    </citation>
    <scope>NUCLEOTIDE SEQUENCE</scope>
    <source>
        <strain evidence="2">CGMCC 1.15290</strain>
    </source>
</reference>
<name>A0A917ISY5_9BACT</name>
<dbReference type="InterPro" id="IPR050904">
    <property type="entry name" value="Adhesion/Biosynth-related"/>
</dbReference>
<organism evidence="2 3">
    <name type="scientific">Filimonas zeae</name>
    <dbReference type="NCBI Taxonomy" id="1737353"/>
    <lineage>
        <taxon>Bacteria</taxon>
        <taxon>Pseudomonadati</taxon>
        <taxon>Bacteroidota</taxon>
        <taxon>Chitinophagia</taxon>
        <taxon>Chitinophagales</taxon>
        <taxon>Chitinophagaceae</taxon>
        <taxon>Filimonas</taxon>
    </lineage>
</organism>
<dbReference type="PANTHER" id="PTHR10900:SF77">
    <property type="entry name" value="FI19380P1"/>
    <property type="match status" value="1"/>
</dbReference>
<dbReference type="SUPFAM" id="SSF82153">
    <property type="entry name" value="FAS1 domain"/>
    <property type="match status" value="2"/>
</dbReference>